<dbReference type="AlphaFoldDB" id="W2UYV2"/>
<keyword evidence="2 4" id="KW-0689">Ribosomal protein</keyword>
<evidence type="ECO:0000256" key="4">
    <source>
        <dbReference type="RuleBase" id="RU003910"/>
    </source>
</evidence>
<dbReference type="Proteomes" id="UP000018951">
    <property type="component" value="Unassembled WGS sequence"/>
</dbReference>
<dbReference type="STRING" id="1401685.P857_415"/>
<evidence type="ECO:0000313" key="5">
    <source>
        <dbReference type="EMBL" id="ETO91291.1"/>
    </source>
</evidence>
<dbReference type="SUPFAM" id="SSF46911">
    <property type="entry name" value="Ribosomal protein S18"/>
    <property type="match status" value="1"/>
</dbReference>
<evidence type="ECO:0000256" key="1">
    <source>
        <dbReference type="ARBA" id="ARBA00005589"/>
    </source>
</evidence>
<dbReference type="Gene3D" id="4.10.640.10">
    <property type="entry name" value="Ribosomal protein S18"/>
    <property type="match status" value="1"/>
</dbReference>
<dbReference type="PANTHER" id="PTHR13479">
    <property type="entry name" value="30S RIBOSOMAL PROTEIN S18"/>
    <property type="match status" value="1"/>
</dbReference>
<dbReference type="EMBL" id="AXCJ01000007">
    <property type="protein sequence ID" value="ETO91291.1"/>
    <property type="molecule type" value="Genomic_DNA"/>
</dbReference>
<keyword evidence="3 4" id="KW-0687">Ribonucleoprotein</keyword>
<protein>
    <submittedName>
        <fullName evidence="5">Ribosomal protein S18</fullName>
    </submittedName>
</protein>
<dbReference type="GO" id="GO:1990904">
    <property type="term" value="C:ribonucleoprotein complex"/>
    <property type="evidence" value="ECO:0007669"/>
    <property type="project" value="UniProtKB-KW"/>
</dbReference>
<name>W2UYV2_9RICK</name>
<dbReference type="GO" id="GO:0003735">
    <property type="term" value="F:structural constituent of ribosome"/>
    <property type="evidence" value="ECO:0007669"/>
    <property type="project" value="InterPro"/>
</dbReference>
<reference evidence="5 6" key="1">
    <citation type="journal article" date="2013" name="PLoS ONE">
        <title>Bacterial endosymbiosis in a chordate host: long-term co-evolution and conservation of secondary metabolism.</title>
        <authorList>
            <person name="Kwan J.C."/>
            <person name="Schmidt E.W."/>
        </authorList>
    </citation>
    <scope>NUCLEOTIDE SEQUENCE [LARGE SCALE GENOMIC DNA]</scope>
    <source>
        <strain evidence="6">L6</strain>
    </source>
</reference>
<dbReference type="GO" id="GO:0006412">
    <property type="term" value="P:translation"/>
    <property type="evidence" value="ECO:0007669"/>
    <property type="project" value="InterPro"/>
</dbReference>
<keyword evidence="6" id="KW-1185">Reference proteome</keyword>
<evidence type="ECO:0000256" key="2">
    <source>
        <dbReference type="ARBA" id="ARBA00022980"/>
    </source>
</evidence>
<accession>W2UYV2</accession>
<comment type="caution">
    <text evidence="5">The sequence shown here is derived from an EMBL/GenBank/DDBJ whole genome shotgun (WGS) entry which is preliminary data.</text>
</comment>
<sequence>MNPLKEEGCCTLNDFETKYIDYKNVAFLKKYSSPCGRIMPGKINGLCPRHQRLVRKALQIARMLGFVAFCSRNKR</sequence>
<dbReference type="InterPro" id="IPR036870">
    <property type="entry name" value="Ribosomal_bS18_sf"/>
</dbReference>
<dbReference type="PANTHER" id="PTHR13479:SF40">
    <property type="entry name" value="SMALL RIBOSOMAL SUBUNIT PROTEIN BS18M"/>
    <property type="match status" value="1"/>
</dbReference>
<dbReference type="GO" id="GO:0070181">
    <property type="term" value="F:small ribosomal subunit rRNA binding"/>
    <property type="evidence" value="ECO:0007669"/>
    <property type="project" value="TreeGrafter"/>
</dbReference>
<evidence type="ECO:0000313" key="6">
    <source>
        <dbReference type="Proteomes" id="UP000018951"/>
    </source>
</evidence>
<comment type="similarity">
    <text evidence="1 4">Belongs to the bacterial ribosomal protein bS18 family.</text>
</comment>
<dbReference type="GO" id="GO:0005840">
    <property type="term" value="C:ribosome"/>
    <property type="evidence" value="ECO:0007669"/>
    <property type="project" value="UniProtKB-KW"/>
</dbReference>
<dbReference type="Pfam" id="PF01084">
    <property type="entry name" value="Ribosomal_S18"/>
    <property type="match status" value="1"/>
</dbReference>
<dbReference type="InterPro" id="IPR001648">
    <property type="entry name" value="Ribosomal_bS18"/>
</dbReference>
<gene>
    <name evidence="5" type="primary">rpsR</name>
    <name evidence="5" type="ORF">P857_415</name>
</gene>
<dbReference type="PRINTS" id="PR00974">
    <property type="entry name" value="RIBOSOMALS18"/>
</dbReference>
<proteinExistence type="inferred from homology"/>
<organism evidence="5 6">
    <name type="scientific">Candidatus Xenolissoclinum pacificiensis L6</name>
    <dbReference type="NCBI Taxonomy" id="1401685"/>
    <lineage>
        <taxon>Bacteria</taxon>
        <taxon>Pseudomonadati</taxon>
        <taxon>Pseudomonadota</taxon>
        <taxon>Alphaproteobacteria</taxon>
        <taxon>Rickettsiales</taxon>
        <taxon>Anaplasmataceae</taxon>
        <taxon>Candidatus Xenolissoclinum</taxon>
    </lineage>
</organism>
<dbReference type="NCBIfam" id="TIGR00165">
    <property type="entry name" value="S18"/>
    <property type="match status" value="1"/>
</dbReference>
<evidence type="ECO:0000256" key="3">
    <source>
        <dbReference type="ARBA" id="ARBA00023274"/>
    </source>
</evidence>